<name>A0A7C8ZNN7_OPUST</name>
<organism evidence="1">
    <name type="scientific">Opuntia streptacantha</name>
    <name type="common">Prickly pear cactus</name>
    <name type="synonym">Opuntia cardona</name>
    <dbReference type="NCBI Taxonomy" id="393608"/>
    <lineage>
        <taxon>Eukaryota</taxon>
        <taxon>Viridiplantae</taxon>
        <taxon>Streptophyta</taxon>
        <taxon>Embryophyta</taxon>
        <taxon>Tracheophyta</taxon>
        <taxon>Spermatophyta</taxon>
        <taxon>Magnoliopsida</taxon>
        <taxon>eudicotyledons</taxon>
        <taxon>Gunneridae</taxon>
        <taxon>Pentapetalae</taxon>
        <taxon>Caryophyllales</taxon>
        <taxon>Cactineae</taxon>
        <taxon>Cactaceae</taxon>
        <taxon>Opuntioideae</taxon>
        <taxon>Opuntia</taxon>
    </lineage>
</organism>
<dbReference type="AlphaFoldDB" id="A0A7C8ZNN7"/>
<evidence type="ECO:0000313" key="1">
    <source>
        <dbReference type="EMBL" id="MBA4647017.1"/>
    </source>
</evidence>
<accession>A0A7C8ZNN7</accession>
<reference evidence="1" key="1">
    <citation type="journal article" date="2013" name="J. Plant Res.">
        <title>Effect of fungi and light on seed germination of three Opuntia species from semiarid lands of central Mexico.</title>
        <authorList>
            <person name="Delgado-Sanchez P."/>
            <person name="Jimenez-Bremont J.F."/>
            <person name="Guerrero-Gonzalez Mde L."/>
            <person name="Flores J."/>
        </authorList>
    </citation>
    <scope>NUCLEOTIDE SEQUENCE</scope>
    <source>
        <tissue evidence="1">Cladode</tissue>
    </source>
</reference>
<proteinExistence type="predicted"/>
<protein>
    <submittedName>
        <fullName evidence="1">Uncharacterized protein</fullName>
    </submittedName>
</protein>
<reference evidence="1" key="2">
    <citation type="submission" date="2020-07" db="EMBL/GenBank/DDBJ databases">
        <authorList>
            <person name="Vera ALvarez R."/>
            <person name="Arias-Moreno D.M."/>
            <person name="Jimenez-Jacinto V."/>
            <person name="Jimenez-Bremont J.F."/>
            <person name="Swaminathan K."/>
            <person name="Moose S.P."/>
            <person name="Guerrero-Gonzalez M.L."/>
            <person name="Marino-Ramirez L."/>
            <person name="Landsman D."/>
            <person name="Rodriguez-Kessler M."/>
            <person name="Delgado-Sanchez P."/>
        </authorList>
    </citation>
    <scope>NUCLEOTIDE SEQUENCE</scope>
    <source>
        <tissue evidence="1">Cladode</tissue>
    </source>
</reference>
<dbReference type="EMBL" id="GISG01148795">
    <property type="protein sequence ID" value="MBA4647017.1"/>
    <property type="molecule type" value="Transcribed_RNA"/>
</dbReference>
<sequence length="109" mass="12275">MEGETTICSSIFSLDQSINWRLLIGNFQILRSPSLEYFNKVFCWDFVAGGISSDAFVIASLNGCLKFSSVITCVRARLYLEPLRSHWSGIHNKHCCCCSRDSKEPGLFT</sequence>